<gene>
    <name evidence="1" type="ORF">JYE49_13125</name>
</gene>
<protein>
    <submittedName>
        <fullName evidence="1">Uncharacterized protein</fullName>
    </submittedName>
</protein>
<dbReference type="EMBL" id="CP068393">
    <property type="protein sequence ID" value="QUC68684.1"/>
    <property type="molecule type" value="Genomic_DNA"/>
</dbReference>
<keyword evidence="2" id="KW-1185">Reference proteome</keyword>
<accession>A0AC61N3S6</accession>
<name>A0AC61N3S6_9FIRM</name>
<dbReference type="Proteomes" id="UP000682782">
    <property type="component" value="Chromosome"/>
</dbReference>
<reference evidence="1" key="1">
    <citation type="submission" date="2021-01" db="EMBL/GenBank/DDBJ databases">
        <title>Complete genome sequence of Clostridiales bacterium R-7.</title>
        <authorList>
            <person name="Mahoney-Kurpe S.C."/>
            <person name="Palevich N."/>
            <person name="Koike S."/>
            <person name="Moon C.D."/>
            <person name="Attwood G.T."/>
        </authorList>
    </citation>
    <scope>NUCLEOTIDE SEQUENCE</scope>
    <source>
        <strain evidence="1">R-7</strain>
    </source>
</reference>
<sequence length="24" mass="2947">MPLLYKVWRRLSKKAQSMLCAFFE</sequence>
<organism evidence="1 2">
    <name type="scientific">Aristaeella hokkaidonensis</name>
    <dbReference type="NCBI Taxonomy" id="3046382"/>
    <lineage>
        <taxon>Bacteria</taxon>
        <taxon>Bacillati</taxon>
        <taxon>Bacillota</taxon>
        <taxon>Clostridia</taxon>
        <taxon>Eubacteriales</taxon>
        <taxon>Aristaeellaceae</taxon>
        <taxon>Aristaeella</taxon>
    </lineage>
</organism>
<evidence type="ECO:0000313" key="1">
    <source>
        <dbReference type="EMBL" id="QUC68684.1"/>
    </source>
</evidence>
<evidence type="ECO:0000313" key="2">
    <source>
        <dbReference type="Proteomes" id="UP000682782"/>
    </source>
</evidence>
<proteinExistence type="predicted"/>